<evidence type="ECO:0000256" key="1">
    <source>
        <dbReference type="SAM" id="Phobius"/>
    </source>
</evidence>
<feature type="transmembrane region" description="Helical" evidence="1">
    <location>
        <begin position="147"/>
        <end position="168"/>
    </location>
</feature>
<name>A0ABM4C3J3_HYDVU</name>
<dbReference type="RefSeq" id="XP_065656136.1">
    <property type="nucleotide sequence ID" value="XM_065800064.1"/>
</dbReference>
<sequence length="172" mass="19399">MADTAVSADESINEAISPLDNKELVICVTGYVYTEHNNKENSSVEEKHQKGTGLMNFIRTKSTRKVKFKDVKENSSNTNSSIKALPTYKSLDSLNDEPPRYEVVTGKPLQHGHVVLEQEIERHEEDNESESSAGSSRIRHLLNSNRLIRLVTFGMLFIVIILMLIGILKMKK</sequence>
<gene>
    <name evidence="3" type="primary">LOC136081829</name>
</gene>
<dbReference type="GeneID" id="136081829"/>
<accession>A0ABM4C3J3</accession>
<proteinExistence type="predicted"/>
<protein>
    <submittedName>
        <fullName evidence="3">Uncharacterized protein LOC136081829</fullName>
    </submittedName>
</protein>
<keyword evidence="1" id="KW-0472">Membrane</keyword>
<evidence type="ECO:0000313" key="3">
    <source>
        <dbReference type="RefSeq" id="XP_065656136.1"/>
    </source>
</evidence>
<keyword evidence="1" id="KW-1133">Transmembrane helix</keyword>
<organism evidence="2 3">
    <name type="scientific">Hydra vulgaris</name>
    <name type="common">Hydra</name>
    <name type="synonym">Hydra attenuata</name>
    <dbReference type="NCBI Taxonomy" id="6087"/>
    <lineage>
        <taxon>Eukaryota</taxon>
        <taxon>Metazoa</taxon>
        <taxon>Cnidaria</taxon>
        <taxon>Hydrozoa</taxon>
        <taxon>Hydroidolina</taxon>
        <taxon>Anthoathecata</taxon>
        <taxon>Aplanulata</taxon>
        <taxon>Hydridae</taxon>
        <taxon>Hydra</taxon>
    </lineage>
</organism>
<reference evidence="3" key="1">
    <citation type="submission" date="2025-08" db="UniProtKB">
        <authorList>
            <consortium name="RefSeq"/>
        </authorList>
    </citation>
    <scope>IDENTIFICATION</scope>
</reference>
<keyword evidence="2" id="KW-1185">Reference proteome</keyword>
<keyword evidence="1" id="KW-0812">Transmembrane</keyword>
<evidence type="ECO:0000313" key="2">
    <source>
        <dbReference type="Proteomes" id="UP001652625"/>
    </source>
</evidence>
<dbReference type="Proteomes" id="UP001652625">
    <property type="component" value="Chromosome 06"/>
</dbReference>